<dbReference type="EMBL" id="PGOL01005144">
    <property type="protein sequence ID" value="PKI35900.1"/>
    <property type="molecule type" value="Genomic_DNA"/>
</dbReference>
<accession>A0A2I0HWK8</accession>
<protein>
    <submittedName>
        <fullName evidence="2">Uncharacterized protein</fullName>
    </submittedName>
</protein>
<feature type="region of interest" description="Disordered" evidence="1">
    <location>
        <begin position="1"/>
        <end position="74"/>
    </location>
</feature>
<dbReference type="AlphaFoldDB" id="A0A2I0HWK8"/>
<keyword evidence="3" id="KW-1185">Reference proteome</keyword>
<evidence type="ECO:0000256" key="1">
    <source>
        <dbReference type="SAM" id="MobiDB-lite"/>
    </source>
</evidence>
<evidence type="ECO:0000313" key="2">
    <source>
        <dbReference type="EMBL" id="PKI35900.1"/>
    </source>
</evidence>
<feature type="compositionally biased region" description="Basic and acidic residues" evidence="1">
    <location>
        <begin position="15"/>
        <end position="24"/>
    </location>
</feature>
<feature type="compositionally biased region" description="Polar residues" evidence="1">
    <location>
        <begin position="1"/>
        <end position="12"/>
    </location>
</feature>
<name>A0A2I0HWK8_PUNGR</name>
<sequence length="140" mass="16119">MGPTMSPLSYVNLQRRKEEADRSLRPRAKPHPLPPRLERERGELGQRHRTSDKDRGVRRERERETEVDPHAPTDNVDALIAAAGPVLDVDRGLTGARLLKLQSLCGLPYVCSTNYSPFHWYEDSVIRKEKIYFVLMNWGL</sequence>
<evidence type="ECO:0000313" key="3">
    <source>
        <dbReference type="Proteomes" id="UP000233551"/>
    </source>
</evidence>
<proteinExistence type="predicted"/>
<organism evidence="2 3">
    <name type="scientific">Punica granatum</name>
    <name type="common">Pomegranate</name>
    <dbReference type="NCBI Taxonomy" id="22663"/>
    <lineage>
        <taxon>Eukaryota</taxon>
        <taxon>Viridiplantae</taxon>
        <taxon>Streptophyta</taxon>
        <taxon>Embryophyta</taxon>
        <taxon>Tracheophyta</taxon>
        <taxon>Spermatophyta</taxon>
        <taxon>Magnoliopsida</taxon>
        <taxon>eudicotyledons</taxon>
        <taxon>Gunneridae</taxon>
        <taxon>Pentapetalae</taxon>
        <taxon>rosids</taxon>
        <taxon>malvids</taxon>
        <taxon>Myrtales</taxon>
        <taxon>Lythraceae</taxon>
        <taxon>Punica</taxon>
    </lineage>
</organism>
<gene>
    <name evidence="2" type="ORF">CRG98_043710</name>
</gene>
<reference evidence="2 3" key="1">
    <citation type="submission" date="2017-11" db="EMBL/GenBank/DDBJ databases">
        <title>De-novo sequencing of pomegranate (Punica granatum L.) genome.</title>
        <authorList>
            <person name="Akparov Z."/>
            <person name="Amiraslanov A."/>
            <person name="Hajiyeva S."/>
            <person name="Abbasov M."/>
            <person name="Kaur K."/>
            <person name="Hamwieh A."/>
            <person name="Solovyev V."/>
            <person name="Salamov A."/>
            <person name="Braich B."/>
            <person name="Kosarev P."/>
            <person name="Mahmoud A."/>
            <person name="Hajiyev E."/>
            <person name="Babayeva S."/>
            <person name="Izzatullayeva V."/>
            <person name="Mammadov A."/>
            <person name="Mammadov A."/>
            <person name="Sharifova S."/>
            <person name="Ojaghi J."/>
            <person name="Eynullazada K."/>
            <person name="Bayramov B."/>
            <person name="Abdulazimova A."/>
            <person name="Shahmuradov I."/>
        </authorList>
    </citation>
    <scope>NUCLEOTIDE SEQUENCE [LARGE SCALE GENOMIC DNA]</scope>
    <source>
        <strain evidence="3">cv. AG2017</strain>
        <tissue evidence="2">Leaf</tissue>
    </source>
</reference>
<dbReference type="Proteomes" id="UP000233551">
    <property type="component" value="Unassembled WGS sequence"/>
</dbReference>
<comment type="caution">
    <text evidence="2">The sequence shown here is derived from an EMBL/GenBank/DDBJ whole genome shotgun (WGS) entry which is preliminary data.</text>
</comment>
<feature type="compositionally biased region" description="Basic and acidic residues" evidence="1">
    <location>
        <begin position="36"/>
        <end position="71"/>
    </location>
</feature>